<organism evidence="1 2">
    <name type="scientific">Avena sativa</name>
    <name type="common">Oat</name>
    <dbReference type="NCBI Taxonomy" id="4498"/>
    <lineage>
        <taxon>Eukaryota</taxon>
        <taxon>Viridiplantae</taxon>
        <taxon>Streptophyta</taxon>
        <taxon>Embryophyta</taxon>
        <taxon>Tracheophyta</taxon>
        <taxon>Spermatophyta</taxon>
        <taxon>Magnoliopsida</taxon>
        <taxon>Liliopsida</taxon>
        <taxon>Poales</taxon>
        <taxon>Poaceae</taxon>
        <taxon>BOP clade</taxon>
        <taxon>Pooideae</taxon>
        <taxon>Poodae</taxon>
        <taxon>Poeae</taxon>
        <taxon>Poeae Chloroplast Group 1 (Aveneae type)</taxon>
        <taxon>Aveninae</taxon>
        <taxon>Avena</taxon>
    </lineage>
</organism>
<name>A0ACD5XAX1_AVESA</name>
<evidence type="ECO:0000313" key="1">
    <source>
        <dbReference type="EnsemblPlants" id="AVESA.00010b.r2.4DG0765770.1.CDS"/>
    </source>
</evidence>
<protein>
    <submittedName>
        <fullName evidence="1">Uncharacterized protein</fullName>
    </submittedName>
</protein>
<reference evidence="1" key="1">
    <citation type="submission" date="2021-05" db="EMBL/GenBank/DDBJ databases">
        <authorList>
            <person name="Scholz U."/>
            <person name="Mascher M."/>
            <person name="Fiebig A."/>
        </authorList>
    </citation>
    <scope>NUCLEOTIDE SEQUENCE [LARGE SCALE GENOMIC DNA]</scope>
</reference>
<keyword evidence="2" id="KW-1185">Reference proteome</keyword>
<reference evidence="1" key="2">
    <citation type="submission" date="2025-09" db="UniProtKB">
        <authorList>
            <consortium name="EnsemblPlants"/>
        </authorList>
    </citation>
    <scope>IDENTIFICATION</scope>
</reference>
<proteinExistence type="predicted"/>
<accession>A0ACD5XAX1</accession>
<evidence type="ECO:0000313" key="2">
    <source>
        <dbReference type="Proteomes" id="UP001732700"/>
    </source>
</evidence>
<sequence>MRILAGFLSILSAWCRSLFARVLHRRSFGADDLFDGMPETPNIEEDKETAVVDDGEGCISMLPDATLQEVRSSLPSPAAAAADGEDRISALPDAILHEVLSFLSTREAVRTCLLATRWRDVWKSVPVLRINVSPKEDYSSATALAKFVNHLLLLRDPTAALRKCVICARLENLHRPEYEDRDQALRYVEQWIRYAIICKVQILRVEGVFDFNDRVELSKATLISKHLRTLHLYSFKFEGRSLDLSSCDTLKVLMLESCDICPENIFPKSLRHLSIGLNSTFLAPDTRTSVAAPGLVTLHLTFFRGWTPLFESMPLLETAYVHSEEKCHDRCENGNHYGDCGHHSCKGCYNKDHDSSHCVILDRLSGVTDLILMSDPRTFIFRKDFKWRPMFNNLKTLLLCEWCVVPDFSGLVYFLQHSPILEKLTLQLYSYMVEDLEIDESYSPTKQFMASKHLKVVKIKCIKEDNKVHHILKILCTHGVPREKIDIQVNRSFAYSC</sequence>
<dbReference type="Proteomes" id="UP001732700">
    <property type="component" value="Chromosome 4D"/>
</dbReference>
<dbReference type="EnsemblPlants" id="AVESA.00010b.r2.4DG0765770.1">
    <property type="protein sequence ID" value="AVESA.00010b.r2.4DG0765770.1.CDS"/>
    <property type="gene ID" value="AVESA.00010b.r2.4DG0765770"/>
</dbReference>